<evidence type="ECO:0000256" key="8">
    <source>
        <dbReference type="SAM" id="Phobius"/>
    </source>
</evidence>
<dbReference type="GO" id="GO:0015740">
    <property type="term" value="P:C4-dicarboxylate transport"/>
    <property type="evidence" value="ECO:0007669"/>
    <property type="project" value="TreeGrafter"/>
</dbReference>
<keyword evidence="6 8" id="KW-1133">Transmembrane helix</keyword>
<feature type="domain" description="Tripartite ATP-independent periplasmic transporters DctQ component" evidence="9">
    <location>
        <begin position="28"/>
        <end position="156"/>
    </location>
</feature>
<reference evidence="10" key="1">
    <citation type="submission" date="2018-05" db="EMBL/GenBank/DDBJ databases">
        <authorList>
            <person name="Lanie J.A."/>
            <person name="Ng W.-L."/>
            <person name="Kazmierczak K.M."/>
            <person name="Andrzejewski T.M."/>
            <person name="Davidsen T.M."/>
            <person name="Wayne K.J."/>
            <person name="Tettelin H."/>
            <person name="Glass J.I."/>
            <person name="Rusch D."/>
            <person name="Podicherti R."/>
            <person name="Tsui H.-C.T."/>
            <person name="Winkler M.E."/>
        </authorList>
    </citation>
    <scope>NUCLEOTIDE SEQUENCE</scope>
</reference>
<organism evidence="10">
    <name type="scientific">marine metagenome</name>
    <dbReference type="NCBI Taxonomy" id="408172"/>
    <lineage>
        <taxon>unclassified sequences</taxon>
        <taxon>metagenomes</taxon>
        <taxon>ecological metagenomes</taxon>
    </lineage>
</organism>
<evidence type="ECO:0000256" key="6">
    <source>
        <dbReference type="ARBA" id="ARBA00022989"/>
    </source>
</evidence>
<feature type="transmembrane region" description="Helical" evidence="8">
    <location>
        <begin position="52"/>
        <end position="70"/>
    </location>
</feature>
<protein>
    <recommendedName>
        <fullName evidence="9">Tripartite ATP-independent periplasmic transporters DctQ component domain-containing protein</fullName>
    </recommendedName>
</protein>
<evidence type="ECO:0000256" key="4">
    <source>
        <dbReference type="ARBA" id="ARBA00022519"/>
    </source>
</evidence>
<evidence type="ECO:0000256" key="1">
    <source>
        <dbReference type="ARBA" id="ARBA00004429"/>
    </source>
</evidence>
<keyword evidence="5 8" id="KW-0812">Transmembrane</keyword>
<name>A0A381UP90_9ZZZZ</name>
<keyword evidence="7 8" id="KW-0472">Membrane</keyword>
<accession>A0A381UP90</accession>
<evidence type="ECO:0000259" key="9">
    <source>
        <dbReference type="Pfam" id="PF04290"/>
    </source>
</evidence>
<feature type="transmembrane region" description="Helical" evidence="8">
    <location>
        <begin position="91"/>
        <end position="112"/>
    </location>
</feature>
<evidence type="ECO:0000256" key="7">
    <source>
        <dbReference type="ARBA" id="ARBA00023136"/>
    </source>
</evidence>
<evidence type="ECO:0000256" key="5">
    <source>
        <dbReference type="ARBA" id="ARBA00022692"/>
    </source>
</evidence>
<keyword evidence="2" id="KW-0813">Transport</keyword>
<feature type="transmembrane region" description="Helical" evidence="8">
    <location>
        <begin position="132"/>
        <end position="152"/>
    </location>
</feature>
<keyword evidence="4" id="KW-0997">Cell inner membrane</keyword>
<dbReference type="InterPro" id="IPR007387">
    <property type="entry name" value="TRAP_DctQ"/>
</dbReference>
<proteinExistence type="predicted"/>
<keyword evidence="3" id="KW-1003">Cell membrane</keyword>
<dbReference type="PANTHER" id="PTHR35011:SF2">
    <property type="entry name" value="2,3-DIKETO-L-GULONATE TRAP TRANSPORTER SMALL PERMEASE PROTEIN YIAM"/>
    <property type="match status" value="1"/>
</dbReference>
<evidence type="ECO:0000256" key="3">
    <source>
        <dbReference type="ARBA" id="ARBA00022475"/>
    </source>
</evidence>
<sequence>MSPGATDRFLRSIRRSVEITIVTLFALLTIAVFVQVVARYVFNQPPTWTEELARFCQVWIILLASSICLRKGRHLAVDYVGPALALGARRAVAMITGYLIAIYSATVVIWGVRLLIIGFVQTSPAMQLNMGLVYLVFPIAGGLMLMESILATRKHVRELGGL</sequence>
<dbReference type="Pfam" id="PF04290">
    <property type="entry name" value="DctQ"/>
    <property type="match status" value="1"/>
</dbReference>
<evidence type="ECO:0000256" key="2">
    <source>
        <dbReference type="ARBA" id="ARBA00022448"/>
    </source>
</evidence>
<comment type="subcellular location">
    <subcellularLocation>
        <location evidence="1">Cell inner membrane</location>
        <topology evidence="1">Multi-pass membrane protein</topology>
    </subcellularLocation>
</comment>
<feature type="transmembrane region" description="Helical" evidence="8">
    <location>
        <begin position="21"/>
        <end position="40"/>
    </location>
</feature>
<dbReference type="EMBL" id="UINC01006842">
    <property type="protein sequence ID" value="SVA29966.1"/>
    <property type="molecule type" value="Genomic_DNA"/>
</dbReference>
<dbReference type="AlphaFoldDB" id="A0A381UP90"/>
<evidence type="ECO:0000313" key="10">
    <source>
        <dbReference type="EMBL" id="SVA29966.1"/>
    </source>
</evidence>
<dbReference type="PANTHER" id="PTHR35011">
    <property type="entry name" value="2,3-DIKETO-L-GULONATE TRAP TRANSPORTER SMALL PERMEASE PROTEIN YIAM"/>
    <property type="match status" value="1"/>
</dbReference>
<dbReference type="InterPro" id="IPR055348">
    <property type="entry name" value="DctQ"/>
</dbReference>
<dbReference type="GO" id="GO:0005886">
    <property type="term" value="C:plasma membrane"/>
    <property type="evidence" value="ECO:0007669"/>
    <property type="project" value="UniProtKB-SubCell"/>
</dbReference>
<dbReference type="GO" id="GO:0022857">
    <property type="term" value="F:transmembrane transporter activity"/>
    <property type="evidence" value="ECO:0007669"/>
    <property type="project" value="TreeGrafter"/>
</dbReference>
<gene>
    <name evidence="10" type="ORF">METZ01_LOCUS82820</name>
</gene>